<keyword evidence="6 16" id="KW-0808">Transferase</keyword>
<keyword evidence="21" id="KW-1185">Reference proteome</keyword>
<proteinExistence type="inferred from homology"/>
<dbReference type="GO" id="GO:0006370">
    <property type="term" value="P:7-methylguanosine mRNA capping"/>
    <property type="evidence" value="ECO:0007669"/>
    <property type="project" value="UniProtKB-KW"/>
</dbReference>
<evidence type="ECO:0000256" key="2">
    <source>
        <dbReference type="ARBA" id="ARBA00010237"/>
    </source>
</evidence>
<evidence type="ECO:0000256" key="14">
    <source>
        <dbReference type="ARBA" id="ARBA00044624"/>
    </source>
</evidence>
<evidence type="ECO:0000313" key="20">
    <source>
        <dbReference type="EMBL" id="CAG9971847.1"/>
    </source>
</evidence>
<evidence type="ECO:0000256" key="7">
    <source>
        <dbReference type="ARBA" id="ARBA00022695"/>
    </source>
</evidence>
<evidence type="ECO:0000256" key="4">
    <source>
        <dbReference type="ARBA" id="ARBA00019171"/>
    </source>
</evidence>
<sequence>MATNINGPITSLEQPGIRTEGNQRFDLRKDVADLLGRSQLGFPGAQPVSFARQHLDELTKKDYFVCEKSDGIRYLLYSTEDQGREAHFLIDRKNDYWYINNSNLHLPLPDNPTGFHTQTIIDGELVWDKLDDGSKRPTFYMFDCLVMDGLRLMDRTLDKRLAYLRERLWIPYETLFKNFPDEIEFQPFILKSKEFQVGYGLKNMFEKILPNLRHENDGLVFTCRTTPYKYGTDPHILKWKQPEDNTVDFRLKLKFHDVEPTEEERREGLGSWTDYDSVPISQLLVYTGHDGPEKYEYFEDVHITEEEWERLKALQIPLDDIIVECYLDQQRRWRIVRSRIDKPEANHSSTVTSVLKSIQDGVTEQNLLQKENDIRLAWKARQQGGPK</sequence>
<evidence type="ECO:0000256" key="11">
    <source>
        <dbReference type="ARBA" id="ARBA00023242"/>
    </source>
</evidence>
<keyword evidence="8 16" id="KW-0547">Nucleotide-binding</keyword>
<dbReference type="Pfam" id="PF03919">
    <property type="entry name" value="mRNA_cap_C"/>
    <property type="match status" value="1"/>
</dbReference>
<dbReference type="AlphaFoldDB" id="A0A9N9U3D5"/>
<evidence type="ECO:0000256" key="5">
    <source>
        <dbReference type="ARBA" id="ARBA00022664"/>
    </source>
</evidence>
<evidence type="ECO:0000256" key="17">
    <source>
        <dbReference type="PIRSR" id="PIRSR036959-1"/>
    </source>
</evidence>
<dbReference type="EMBL" id="CABFNO020001240">
    <property type="protein sequence ID" value="CAG9971847.1"/>
    <property type="molecule type" value="Genomic_DNA"/>
</dbReference>
<comment type="subcellular location">
    <subcellularLocation>
        <location evidence="1 16">Nucleus</location>
    </subcellularLocation>
</comment>
<evidence type="ECO:0000256" key="10">
    <source>
        <dbReference type="ARBA" id="ARBA00023134"/>
    </source>
</evidence>
<gene>
    <name evidence="20" type="ORF">CBYS24578_00000726</name>
</gene>
<dbReference type="GO" id="GO:0005524">
    <property type="term" value="F:ATP binding"/>
    <property type="evidence" value="ECO:0007669"/>
    <property type="project" value="InterPro"/>
</dbReference>
<evidence type="ECO:0000259" key="19">
    <source>
        <dbReference type="Pfam" id="PF03919"/>
    </source>
</evidence>
<evidence type="ECO:0000256" key="15">
    <source>
        <dbReference type="ARBA" id="ARBA00047082"/>
    </source>
</evidence>
<dbReference type="CDD" id="cd07895">
    <property type="entry name" value="Adenylation_mRNA_capping"/>
    <property type="match status" value="1"/>
</dbReference>
<evidence type="ECO:0000259" key="18">
    <source>
        <dbReference type="Pfam" id="PF01331"/>
    </source>
</evidence>
<keyword evidence="5 16" id="KW-0507">mRNA processing</keyword>
<evidence type="ECO:0000256" key="12">
    <source>
        <dbReference type="ARBA" id="ARBA00029909"/>
    </source>
</evidence>
<dbReference type="Gene3D" id="3.30.470.30">
    <property type="entry name" value="DNA ligase/mRNA capping enzyme"/>
    <property type="match status" value="1"/>
</dbReference>
<dbReference type="InterPro" id="IPR051029">
    <property type="entry name" value="mRNA_Capping_Enz/RNA_Phosphat"/>
</dbReference>
<dbReference type="OrthoDB" id="200924at2759"/>
<comment type="similarity">
    <text evidence="2 16">Belongs to the eukaryotic GTase family.</text>
</comment>
<evidence type="ECO:0000313" key="21">
    <source>
        <dbReference type="Proteomes" id="UP000754883"/>
    </source>
</evidence>
<dbReference type="Pfam" id="PF01331">
    <property type="entry name" value="mRNA_cap_enzyme"/>
    <property type="match status" value="1"/>
</dbReference>
<protein>
    <recommendedName>
        <fullName evidence="4 16">mRNA-capping enzyme subunit alpha</fullName>
        <ecNumber evidence="3 16">2.7.7.50</ecNumber>
    </recommendedName>
    <alternativeName>
        <fullName evidence="12 16">GTP--RNA guanylyltransferase</fullName>
    </alternativeName>
    <alternativeName>
        <fullName evidence="13 16">mRNA guanylyltransferase</fullName>
    </alternativeName>
</protein>
<comment type="catalytic activity">
    <reaction evidence="14">
        <text>a 5'-end diphospho-ribonucleoside in mRNA + GTP + H(+) = a 5'-end (5'-triphosphoguanosine)-ribonucleoside in mRNA + diphosphate</text>
        <dbReference type="Rhea" id="RHEA:67012"/>
        <dbReference type="Rhea" id="RHEA-COMP:17165"/>
        <dbReference type="Rhea" id="RHEA-COMP:17166"/>
        <dbReference type="ChEBI" id="CHEBI:15378"/>
        <dbReference type="ChEBI" id="CHEBI:33019"/>
        <dbReference type="ChEBI" id="CHEBI:37565"/>
        <dbReference type="ChEBI" id="CHEBI:167616"/>
        <dbReference type="ChEBI" id="CHEBI:167617"/>
        <dbReference type="EC" id="2.7.7.50"/>
    </reaction>
    <physiologicalReaction direction="left-to-right" evidence="14">
        <dbReference type="Rhea" id="RHEA:67013"/>
    </physiologicalReaction>
</comment>
<keyword evidence="9 16" id="KW-0506">mRNA capping</keyword>
<evidence type="ECO:0000256" key="8">
    <source>
        <dbReference type="ARBA" id="ARBA00022741"/>
    </source>
</evidence>
<dbReference type="Proteomes" id="UP000754883">
    <property type="component" value="Unassembled WGS sequence"/>
</dbReference>
<evidence type="ECO:0000256" key="16">
    <source>
        <dbReference type="PIRNR" id="PIRNR036959"/>
    </source>
</evidence>
<reference evidence="20" key="1">
    <citation type="submission" date="2021-10" db="EMBL/GenBank/DDBJ databases">
        <authorList>
            <person name="Piombo E."/>
        </authorList>
    </citation>
    <scope>NUCLEOTIDE SEQUENCE</scope>
</reference>
<dbReference type="Gene3D" id="2.40.50.140">
    <property type="entry name" value="Nucleic acid-binding proteins"/>
    <property type="match status" value="1"/>
</dbReference>
<keyword evidence="7 16" id="KW-0548">Nucleotidyltransferase</keyword>
<evidence type="ECO:0000256" key="6">
    <source>
        <dbReference type="ARBA" id="ARBA00022679"/>
    </source>
</evidence>
<dbReference type="PIRSF" id="PIRSF036959">
    <property type="entry name" value="mRNA_cap_alpha"/>
    <property type="match status" value="1"/>
</dbReference>
<dbReference type="InterPro" id="IPR012340">
    <property type="entry name" value="NA-bd_OB-fold"/>
</dbReference>
<dbReference type="GO" id="GO:0004484">
    <property type="term" value="F:mRNA guanylyltransferase activity"/>
    <property type="evidence" value="ECO:0007669"/>
    <property type="project" value="UniProtKB-EC"/>
</dbReference>
<organism evidence="20 21">
    <name type="scientific">Clonostachys byssicola</name>
    <dbReference type="NCBI Taxonomy" id="160290"/>
    <lineage>
        <taxon>Eukaryota</taxon>
        <taxon>Fungi</taxon>
        <taxon>Dikarya</taxon>
        <taxon>Ascomycota</taxon>
        <taxon>Pezizomycotina</taxon>
        <taxon>Sordariomycetes</taxon>
        <taxon>Hypocreomycetidae</taxon>
        <taxon>Hypocreales</taxon>
        <taxon>Bionectriaceae</taxon>
        <taxon>Clonostachys</taxon>
    </lineage>
</organism>
<dbReference type="EC" id="2.7.7.50" evidence="3 16"/>
<dbReference type="InterPro" id="IPR017075">
    <property type="entry name" value="mRNA_cap_enzyme_alpha"/>
</dbReference>
<name>A0A9N9U3D5_9HYPO</name>
<evidence type="ECO:0000256" key="3">
    <source>
        <dbReference type="ARBA" id="ARBA00012475"/>
    </source>
</evidence>
<evidence type="ECO:0000256" key="1">
    <source>
        <dbReference type="ARBA" id="ARBA00004123"/>
    </source>
</evidence>
<comment type="caution">
    <text evidence="20">The sequence shown here is derived from an EMBL/GenBank/DDBJ whole genome shotgun (WGS) entry which is preliminary data.</text>
</comment>
<dbReference type="InterPro" id="IPR013846">
    <property type="entry name" value="mRNA_cap_enzyme_C"/>
</dbReference>
<dbReference type="SUPFAM" id="SSF50249">
    <property type="entry name" value="Nucleic acid-binding proteins"/>
    <property type="match status" value="1"/>
</dbReference>
<dbReference type="GO" id="GO:0031533">
    <property type="term" value="C:mRNA capping enzyme complex"/>
    <property type="evidence" value="ECO:0007669"/>
    <property type="project" value="InterPro"/>
</dbReference>
<comment type="subunit">
    <text evidence="15">Heterodimer. The mRNA-capping enzyme is composed of two separate chains alpha and beta, respectively a mRNA guanylyltransferase and an mRNA 5'-triphosphate monophosphatase.</text>
</comment>
<feature type="domain" description="mRNA capping enzyme C-terminal" evidence="19">
    <location>
        <begin position="245"/>
        <end position="368"/>
    </location>
</feature>
<feature type="domain" description="mRNA capping enzyme adenylation" evidence="18">
    <location>
        <begin position="46"/>
        <end position="240"/>
    </location>
</feature>
<evidence type="ECO:0000256" key="13">
    <source>
        <dbReference type="ARBA" id="ARBA00030702"/>
    </source>
</evidence>
<dbReference type="GO" id="GO:0005525">
    <property type="term" value="F:GTP binding"/>
    <property type="evidence" value="ECO:0007669"/>
    <property type="project" value="UniProtKB-KW"/>
</dbReference>
<keyword evidence="11 16" id="KW-0539">Nucleus</keyword>
<dbReference type="PANTHER" id="PTHR10367">
    <property type="entry name" value="MRNA-CAPPING ENZYME"/>
    <property type="match status" value="1"/>
</dbReference>
<evidence type="ECO:0000256" key="9">
    <source>
        <dbReference type="ARBA" id="ARBA00023042"/>
    </source>
</evidence>
<accession>A0A9N9U3D5</accession>
<feature type="active site" description="N6-GMP-lysine intermediate" evidence="17">
    <location>
        <position position="68"/>
    </location>
</feature>
<dbReference type="PANTHER" id="PTHR10367:SF17">
    <property type="entry name" value="MRNA-CAPPING ENZYME"/>
    <property type="match status" value="1"/>
</dbReference>
<dbReference type="InterPro" id="IPR001339">
    <property type="entry name" value="mRNA_cap_enzyme_adenylation"/>
</dbReference>
<keyword evidence="10 16" id="KW-0342">GTP-binding</keyword>
<comment type="function">
    <text evidence="16">Second step of mRNA capping. Transfer of the GMP moiety of GTP to the 5'-end of RNA via an enzyme-GMP covalent reaction intermediate.</text>
</comment>
<dbReference type="SUPFAM" id="SSF56091">
    <property type="entry name" value="DNA ligase/mRNA capping enzyme, catalytic domain"/>
    <property type="match status" value="1"/>
</dbReference>